<dbReference type="AlphaFoldDB" id="A0AAE8M842"/>
<protein>
    <submittedName>
        <fullName evidence="1">Uncharacterized protein</fullName>
    </submittedName>
</protein>
<comment type="caution">
    <text evidence="1">The sequence shown here is derived from an EMBL/GenBank/DDBJ whole genome shotgun (WGS) entry which is preliminary data.</text>
</comment>
<proteinExistence type="predicted"/>
<keyword evidence="2" id="KW-1185">Reference proteome</keyword>
<sequence>MSYFLESKRPRYFNTGLSIPKAYVTWLKLSNLEGGNFMLFEESGLQNLAFCESPLYLGVRTALKYASYLELIDEVPKTVLDSLVDKMDLRLADMDRAIKPTLVGHRLETSEYFSGLIRIIALDLHLMGYLSKKLMVEPSFLSIFNQSPISMVLWTPTLSHTTWPIESRNKLEYVLKAGSSPNELTVGSMHMITIWEKFLSEVLPKGSPTRWTRAGTKFQDAVEQGLVQVFLDFGANPQAKI</sequence>
<name>A0AAE8M842_9HYPO</name>
<dbReference type="EMBL" id="ONZP01000183">
    <property type="protein sequence ID" value="SPJ76042.1"/>
    <property type="molecule type" value="Genomic_DNA"/>
</dbReference>
<evidence type="ECO:0000313" key="1">
    <source>
        <dbReference type="EMBL" id="SPJ76042.1"/>
    </source>
</evidence>
<reference evidence="1" key="1">
    <citation type="submission" date="2018-03" db="EMBL/GenBank/DDBJ databases">
        <authorList>
            <person name="Guldener U."/>
        </authorList>
    </citation>
    <scope>NUCLEOTIDE SEQUENCE</scope>
</reference>
<gene>
    <name evidence="1" type="ORF">FTOL_05773</name>
</gene>
<dbReference type="Proteomes" id="UP001187734">
    <property type="component" value="Unassembled WGS sequence"/>
</dbReference>
<organism evidence="1 2">
    <name type="scientific">Fusarium torulosum</name>
    <dbReference type="NCBI Taxonomy" id="33205"/>
    <lineage>
        <taxon>Eukaryota</taxon>
        <taxon>Fungi</taxon>
        <taxon>Dikarya</taxon>
        <taxon>Ascomycota</taxon>
        <taxon>Pezizomycotina</taxon>
        <taxon>Sordariomycetes</taxon>
        <taxon>Hypocreomycetidae</taxon>
        <taxon>Hypocreales</taxon>
        <taxon>Nectriaceae</taxon>
        <taxon>Fusarium</taxon>
    </lineage>
</organism>
<accession>A0AAE8M842</accession>
<evidence type="ECO:0000313" key="2">
    <source>
        <dbReference type="Proteomes" id="UP001187734"/>
    </source>
</evidence>